<evidence type="ECO:0000313" key="2">
    <source>
        <dbReference type="EMBL" id="SBS78674.1"/>
    </source>
</evidence>
<dbReference type="EMBL" id="FLQS01000056">
    <property type="protein sequence ID" value="SBS78674.1"/>
    <property type="molecule type" value="Genomic_DNA"/>
</dbReference>
<accession>A0A1Y5PJ26</accession>
<protein>
    <submittedName>
        <fullName evidence="2">Uncharacterized protein</fullName>
    </submittedName>
</protein>
<sequence>MRKGPAGALALCEALVRGMTFRHLLSSPASDGHDGADDAAGQRTHSDGPPRSWTCTGDVLVIGLQRTITEVAKRGSPLRGIRTVSVRVRLGAPGASLSLSWN</sequence>
<dbReference type="AlphaFoldDB" id="A0A1Y5PJ26"/>
<gene>
    <name evidence="2" type="ORF">MHPYR_60162</name>
</gene>
<name>A0A1Y5PJ26_9MYCO</name>
<feature type="region of interest" description="Disordered" evidence="1">
    <location>
        <begin position="26"/>
        <end position="53"/>
    </location>
</feature>
<proteinExistence type="predicted"/>
<evidence type="ECO:0000256" key="1">
    <source>
        <dbReference type="SAM" id="MobiDB-lite"/>
    </source>
</evidence>
<organism evidence="2">
    <name type="scientific">uncultured Mycobacterium sp</name>
    <dbReference type="NCBI Taxonomy" id="171292"/>
    <lineage>
        <taxon>Bacteria</taxon>
        <taxon>Bacillati</taxon>
        <taxon>Actinomycetota</taxon>
        <taxon>Actinomycetes</taxon>
        <taxon>Mycobacteriales</taxon>
        <taxon>Mycobacteriaceae</taxon>
        <taxon>Mycobacterium</taxon>
        <taxon>environmental samples</taxon>
    </lineage>
</organism>
<reference evidence="2" key="1">
    <citation type="submission" date="2016-03" db="EMBL/GenBank/DDBJ databases">
        <authorList>
            <person name="Ploux O."/>
        </authorList>
    </citation>
    <scope>NUCLEOTIDE SEQUENCE</scope>
    <source>
        <strain evidence="2">UC10</strain>
    </source>
</reference>